<evidence type="ECO:0000259" key="10">
    <source>
        <dbReference type="Pfam" id="PF00389"/>
    </source>
</evidence>
<dbReference type="InterPro" id="IPR006139">
    <property type="entry name" value="D-isomer_2_OHA_DH_cat_dom"/>
</dbReference>
<dbReference type="AlphaFoldDB" id="A0A372LAP1"/>
<dbReference type="EMBL" id="QVTE01000070">
    <property type="protein sequence ID" value="RFU62805.1"/>
    <property type="molecule type" value="Genomic_DNA"/>
</dbReference>
<evidence type="ECO:0000259" key="11">
    <source>
        <dbReference type="Pfam" id="PF02826"/>
    </source>
</evidence>
<dbReference type="PROSITE" id="PS00065">
    <property type="entry name" value="D_2_HYDROXYACID_DH_1"/>
    <property type="match status" value="1"/>
</dbReference>
<comment type="catalytic activity">
    <reaction evidence="3">
        <text>(R)-glycerate + NADP(+) = 3-hydroxypyruvate + NADPH + H(+)</text>
        <dbReference type="Rhea" id="RHEA:18657"/>
        <dbReference type="ChEBI" id="CHEBI:15378"/>
        <dbReference type="ChEBI" id="CHEBI:16659"/>
        <dbReference type="ChEBI" id="CHEBI:17180"/>
        <dbReference type="ChEBI" id="CHEBI:57783"/>
        <dbReference type="ChEBI" id="CHEBI:58349"/>
        <dbReference type="EC" id="1.1.1.81"/>
    </reaction>
</comment>
<comment type="catalytic activity">
    <reaction evidence="2">
        <text>(R)-glycerate + NAD(+) = 3-hydroxypyruvate + NADH + H(+)</text>
        <dbReference type="Rhea" id="RHEA:17905"/>
        <dbReference type="ChEBI" id="CHEBI:15378"/>
        <dbReference type="ChEBI" id="CHEBI:16659"/>
        <dbReference type="ChEBI" id="CHEBI:17180"/>
        <dbReference type="ChEBI" id="CHEBI:57540"/>
        <dbReference type="ChEBI" id="CHEBI:57945"/>
        <dbReference type="EC" id="1.1.1.81"/>
    </reaction>
</comment>
<comment type="similarity">
    <text evidence="5">Belongs to the D-isomer specific 2-hydroxyacid dehydrogenase family. GhrB subfamily.</text>
</comment>
<feature type="domain" description="D-isomer specific 2-hydroxyacid dehydrogenase NAD-binding" evidence="11">
    <location>
        <begin position="108"/>
        <end position="287"/>
    </location>
</feature>
<evidence type="ECO:0000313" key="13">
    <source>
        <dbReference type="Proteomes" id="UP000264541"/>
    </source>
</evidence>
<dbReference type="Proteomes" id="UP000264541">
    <property type="component" value="Unassembled WGS sequence"/>
</dbReference>
<comment type="catalytic activity">
    <reaction evidence="4">
        <text>glycolate + NADP(+) = glyoxylate + NADPH + H(+)</text>
        <dbReference type="Rhea" id="RHEA:10992"/>
        <dbReference type="ChEBI" id="CHEBI:15378"/>
        <dbReference type="ChEBI" id="CHEBI:29805"/>
        <dbReference type="ChEBI" id="CHEBI:36655"/>
        <dbReference type="ChEBI" id="CHEBI:57783"/>
        <dbReference type="ChEBI" id="CHEBI:58349"/>
        <dbReference type="EC" id="1.1.1.79"/>
    </reaction>
</comment>
<dbReference type="Pfam" id="PF02826">
    <property type="entry name" value="2-Hacid_dh_C"/>
    <property type="match status" value="1"/>
</dbReference>
<dbReference type="OrthoDB" id="9805416at2"/>
<keyword evidence="1 9" id="KW-0560">Oxidoreductase</keyword>
<evidence type="ECO:0000256" key="5">
    <source>
        <dbReference type="ARBA" id="ARBA00061278"/>
    </source>
</evidence>
<protein>
    <recommendedName>
        <fullName evidence="8">Glyoxylate/hydroxypyruvate reductase B</fullName>
        <ecNumber evidence="6">1.1.1.79</ecNumber>
        <ecNumber evidence="7">1.1.1.81</ecNumber>
    </recommendedName>
</protein>
<dbReference type="Pfam" id="PF00389">
    <property type="entry name" value="2-Hacid_dh"/>
    <property type="match status" value="1"/>
</dbReference>
<dbReference type="RefSeq" id="WP_117328527.1">
    <property type="nucleotide sequence ID" value="NZ_QVTE01000070.1"/>
</dbReference>
<proteinExistence type="inferred from homology"/>
<dbReference type="PANTHER" id="PTHR10996:SF283">
    <property type="entry name" value="GLYOXYLATE_HYDROXYPYRUVATE REDUCTASE B"/>
    <property type="match status" value="1"/>
</dbReference>
<dbReference type="SUPFAM" id="SSF51735">
    <property type="entry name" value="NAD(P)-binding Rossmann-fold domains"/>
    <property type="match status" value="1"/>
</dbReference>
<comment type="caution">
    <text evidence="12">The sequence shown here is derived from an EMBL/GenBank/DDBJ whole genome shotgun (WGS) entry which is preliminary data.</text>
</comment>
<accession>A0A372LAP1</accession>
<dbReference type="GO" id="GO:0051287">
    <property type="term" value="F:NAD binding"/>
    <property type="evidence" value="ECO:0007669"/>
    <property type="project" value="InterPro"/>
</dbReference>
<evidence type="ECO:0000313" key="12">
    <source>
        <dbReference type="EMBL" id="RFU62805.1"/>
    </source>
</evidence>
<reference evidence="12 13" key="1">
    <citation type="submission" date="2018-08" db="EMBL/GenBank/DDBJ databases">
        <title>Bacillus chawlae sp. nov., Bacillus glennii sp. nov., and Bacillus saganii sp. nov. Isolated from the Vehicle Assembly Building at Kennedy Space Center where the Viking Spacecraft were Assembled.</title>
        <authorList>
            <person name="Seuylemezian A."/>
            <person name="Vaishampayan P."/>
        </authorList>
    </citation>
    <scope>NUCLEOTIDE SEQUENCE [LARGE SCALE GENOMIC DNA]</scope>
    <source>
        <strain evidence="12 13">V47-23a</strain>
    </source>
</reference>
<dbReference type="InterPro" id="IPR029752">
    <property type="entry name" value="D-isomer_DH_CS1"/>
</dbReference>
<evidence type="ECO:0000256" key="3">
    <source>
        <dbReference type="ARBA" id="ARBA00052239"/>
    </source>
</evidence>
<evidence type="ECO:0000256" key="7">
    <source>
        <dbReference type="ARBA" id="ARBA00066674"/>
    </source>
</evidence>
<dbReference type="GO" id="GO:0016618">
    <property type="term" value="F:hydroxypyruvate reductase [NAD(P)H] activity"/>
    <property type="evidence" value="ECO:0007669"/>
    <property type="project" value="UniProtKB-EC"/>
</dbReference>
<dbReference type="SUPFAM" id="SSF52283">
    <property type="entry name" value="Formate/glycerate dehydrogenase catalytic domain-like"/>
    <property type="match status" value="1"/>
</dbReference>
<dbReference type="InterPro" id="IPR050223">
    <property type="entry name" value="D-isomer_2-hydroxyacid_DH"/>
</dbReference>
<dbReference type="CDD" id="cd05301">
    <property type="entry name" value="GDH"/>
    <property type="match status" value="1"/>
</dbReference>
<sequence>MKPKAVIYKKIPESVLSVIKESCDVSYYENLQDYSDPEFLEDLKDAQGLMGSSLPITKELLDHAPMLKIVCNISVGYNNFDIEELSKRGIMATNTPDVLTDTTADLLFGLILSAARRIAELDSFVKEGRWNKLIGEDCFGVDVHHKTLGIIGMGRIGSAIAKRAHLGFDMDILYHNRTNNEAAETLYRAQKCELDELLAKSDFVCLMTPLSAETKHLIGLREFKQMKKSAVFINGSRGETVNEDDMIEALSSRIIAGAGLDVYTQEPINPDNRLLKLKNIVTLPHIGSATSETRTKMAVLAAKNLVNGLTGKTPPSIINPIILHTR</sequence>
<dbReference type="FunFam" id="3.40.50.720:FF:000026">
    <property type="entry name" value="Glyoxylate/hydroxypyruvate reductase B"/>
    <property type="match status" value="1"/>
</dbReference>
<evidence type="ECO:0000256" key="8">
    <source>
        <dbReference type="ARBA" id="ARBA00073362"/>
    </source>
</evidence>
<dbReference type="InterPro" id="IPR006140">
    <property type="entry name" value="D-isomer_DH_NAD-bd"/>
</dbReference>
<dbReference type="EC" id="1.1.1.79" evidence="6"/>
<keyword evidence="13" id="KW-1185">Reference proteome</keyword>
<organism evidence="12 13">
    <name type="scientific">Peribacillus saganii</name>
    <dbReference type="NCBI Taxonomy" id="2303992"/>
    <lineage>
        <taxon>Bacteria</taxon>
        <taxon>Bacillati</taxon>
        <taxon>Bacillota</taxon>
        <taxon>Bacilli</taxon>
        <taxon>Bacillales</taxon>
        <taxon>Bacillaceae</taxon>
        <taxon>Peribacillus</taxon>
    </lineage>
</organism>
<dbReference type="Gene3D" id="3.40.50.720">
    <property type="entry name" value="NAD(P)-binding Rossmann-like Domain"/>
    <property type="match status" value="2"/>
</dbReference>
<dbReference type="PANTHER" id="PTHR10996">
    <property type="entry name" value="2-HYDROXYACID DEHYDROGENASE-RELATED"/>
    <property type="match status" value="1"/>
</dbReference>
<gene>
    <name evidence="12" type="ORF">D0469_20235</name>
</gene>
<feature type="domain" description="D-isomer specific 2-hydroxyacid dehydrogenase catalytic" evidence="10">
    <location>
        <begin position="6"/>
        <end position="319"/>
    </location>
</feature>
<evidence type="ECO:0000256" key="4">
    <source>
        <dbReference type="ARBA" id="ARBA00052769"/>
    </source>
</evidence>
<dbReference type="EC" id="1.1.1.81" evidence="7"/>
<name>A0A372LAP1_9BACI</name>
<evidence type="ECO:0000256" key="6">
    <source>
        <dbReference type="ARBA" id="ARBA00066661"/>
    </source>
</evidence>
<evidence type="ECO:0000256" key="2">
    <source>
        <dbReference type="ARBA" id="ARBA00051801"/>
    </source>
</evidence>
<evidence type="ECO:0000256" key="9">
    <source>
        <dbReference type="RuleBase" id="RU003719"/>
    </source>
</evidence>
<evidence type="ECO:0000256" key="1">
    <source>
        <dbReference type="ARBA" id="ARBA00023002"/>
    </source>
</evidence>
<dbReference type="GO" id="GO:0005829">
    <property type="term" value="C:cytosol"/>
    <property type="evidence" value="ECO:0007669"/>
    <property type="project" value="TreeGrafter"/>
</dbReference>
<dbReference type="InterPro" id="IPR036291">
    <property type="entry name" value="NAD(P)-bd_dom_sf"/>
</dbReference>
<dbReference type="GO" id="GO:0030267">
    <property type="term" value="F:glyoxylate reductase (NADPH) activity"/>
    <property type="evidence" value="ECO:0007669"/>
    <property type="project" value="UniProtKB-EC"/>
</dbReference>